<dbReference type="RefSeq" id="WP_088646409.1">
    <property type="nucleotide sequence ID" value="NZ_MZMV01000053.1"/>
</dbReference>
<dbReference type="OrthoDB" id="8428173at2"/>
<evidence type="ECO:0000256" key="1">
    <source>
        <dbReference type="SAM" id="MobiDB-lite"/>
    </source>
</evidence>
<comment type="caution">
    <text evidence="3">The sequence shown here is derived from an EMBL/GenBank/DDBJ whole genome shotgun (WGS) entry which is preliminary data.</text>
</comment>
<dbReference type="EMBL" id="MZMV01000053">
    <property type="protein sequence ID" value="OWV02653.1"/>
    <property type="molecule type" value="Genomic_DNA"/>
</dbReference>
<proteinExistence type="predicted"/>
<feature type="domain" description="Lantibiotic dehydratase N-terminal" evidence="2">
    <location>
        <begin position="75"/>
        <end position="507"/>
    </location>
</feature>
<dbReference type="InterPro" id="IPR006827">
    <property type="entry name" value="Lant_deHydtase_N"/>
</dbReference>
<dbReference type="Proteomes" id="UP000197174">
    <property type="component" value="Unassembled WGS sequence"/>
</dbReference>
<evidence type="ECO:0000313" key="4">
    <source>
        <dbReference type="Proteomes" id="UP000197174"/>
    </source>
</evidence>
<evidence type="ECO:0000313" key="3">
    <source>
        <dbReference type="EMBL" id="OWV02653.1"/>
    </source>
</evidence>
<evidence type="ECO:0000259" key="2">
    <source>
        <dbReference type="Pfam" id="PF04738"/>
    </source>
</evidence>
<dbReference type="Pfam" id="PF04738">
    <property type="entry name" value="Lant_dehydr_N"/>
    <property type="match status" value="1"/>
</dbReference>
<feature type="region of interest" description="Disordered" evidence="1">
    <location>
        <begin position="763"/>
        <end position="782"/>
    </location>
</feature>
<accession>A0A246RG26</accession>
<dbReference type="AlphaFoldDB" id="A0A246RG26"/>
<name>A0A246RG26_9ACTN</name>
<protein>
    <submittedName>
        <fullName evidence="3">Lantibiotic dehydratase</fullName>
    </submittedName>
</protein>
<reference evidence="3 4" key="1">
    <citation type="submission" date="2017-03" db="EMBL/GenBank/DDBJ databases">
        <title>Whole genome sequence of Micromonospora wenchangensis, isolated from mangrove soil.</title>
        <authorList>
            <person name="Yang H."/>
        </authorList>
    </citation>
    <scope>NUCLEOTIDE SEQUENCE [LARGE SCALE GENOMIC DNA]</scope>
    <source>
        <strain evidence="3 4">CCTCC AA 2012002</strain>
    </source>
</reference>
<gene>
    <name evidence="3" type="ORF">B5D80_25125</name>
</gene>
<sequence>MSHLVPLGGTGWSVWRDVVLRSAGFPAAGLDRFAAPGAAAAADGVLAGEVPPEVFGKVLGAAFLESSTAAGEIAADPLLREAITWQNPDMLAALDGLLRTDPAVRNVRRRKRESSLLRYWQRYCGKAETIGFFGPVCWGVFDPAHPGVELRPGPALVTRRQVFFEAWALTEYADRLADDLAVRRWWAPMRQPHLTVEDRRLRRPLHPPIALTATEARLLADCDGRTPAVELVRRLHADGLVHRVDDGYLLLDRWVERGHLSWGANLPVSPDAERVLADRIAAIGDDTARAGAAAGFDRLRTARDEVAAAAGDPDRLAAALAALNAEFTAVTGRPATRHRGQMYAGRTVCYEDSARDLEFRLGAPVLDALAAPLAVVLQAARWLTTEIGVGVTALLAELHDELAADGPVRLADIWSLAQGTLVAPHGPVATAGAELTERWARLFGLRDLPADCVELRLSAADLAGQVHTVFPADRPGWPSARLHNPDVQIAAASPQALARGEFLLVLGELHPAAIAFDSAVLSMFHPDPAALRADFDTDLGPTRLRVLWPESFPRRATRTTYGLPAPTDRELGIDTAQGADVDRLVASTAVTVGYDGDELVAVFPDGARWPLVEVFAQVLGALMLDAFKLLDPAPHTPRIIIDRLVVARRTWRTTVGSSGLAGHPDETARYLAVRRFRAEADLPERVFVKVGTEVKPCYVDLTGPLYAQSLCAMVDAAARTGPDVPLVVTELLPTPADTWVPDAAGRGHVSELRLLITDPATYPGVEPASHRGADPATVRGVQ</sequence>
<organism evidence="3 4">
    <name type="scientific">Micromonospora wenchangensis</name>
    <dbReference type="NCBI Taxonomy" id="1185415"/>
    <lineage>
        <taxon>Bacteria</taxon>
        <taxon>Bacillati</taxon>
        <taxon>Actinomycetota</taxon>
        <taxon>Actinomycetes</taxon>
        <taxon>Micromonosporales</taxon>
        <taxon>Micromonosporaceae</taxon>
        <taxon>Micromonospora</taxon>
    </lineage>
</organism>
<keyword evidence="4" id="KW-1185">Reference proteome</keyword>